<evidence type="ECO:0000313" key="1">
    <source>
        <dbReference type="EMBL" id="PSB53958.1"/>
    </source>
</evidence>
<dbReference type="Proteomes" id="UP000238937">
    <property type="component" value="Unassembled WGS sequence"/>
</dbReference>
<evidence type="ECO:0000313" key="2">
    <source>
        <dbReference type="Proteomes" id="UP000238937"/>
    </source>
</evidence>
<comment type="caution">
    <text evidence="1">The sequence shown here is derived from an EMBL/GenBank/DDBJ whole genome shotgun (WGS) entry which is preliminary data.</text>
</comment>
<accession>A0A2T1G9N6</accession>
<organism evidence="1 2">
    <name type="scientific">Chamaesiphon polymorphus CCALA 037</name>
    <dbReference type="NCBI Taxonomy" id="2107692"/>
    <lineage>
        <taxon>Bacteria</taxon>
        <taxon>Bacillati</taxon>
        <taxon>Cyanobacteriota</taxon>
        <taxon>Cyanophyceae</taxon>
        <taxon>Gomontiellales</taxon>
        <taxon>Chamaesiphonaceae</taxon>
        <taxon>Chamaesiphon</taxon>
    </lineage>
</organism>
<protein>
    <submittedName>
        <fullName evidence="1">Uncharacterized protein</fullName>
    </submittedName>
</protein>
<proteinExistence type="predicted"/>
<sequence length="66" mass="7441">MNGRERLFQVIFPGRAKRDSDARITEGSSKLSALAMQCGQKTPTLYQDKTREKLTRIVPLRHGLPA</sequence>
<dbReference type="AlphaFoldDB" id="A0A2T1G9N6"/>
<gene>
    <name evidence="1" type="ORF">C7B77_19160</name>
</gene>
<keyword evidence="2" id="KW-1185">Reference proteome</keyword>
<dbReference type="EMBL" id="PVWO01000287">
    <property type="protein sequence ID" value="PSB53958.1"/>
    <property type="molecule type" value="Genomic_DNA"/>
</dbReference>
<reference evidence="1 2" key="1">
    <citation type="submission" date="2018-03" db="EMBL/GenBank/DDBJ databases">
        <title>The ancient ancestry and fast evolution of plastids.</title>
        <authorList>
            <person name="Moore K.R."/>
            <person name="Magnabosco C."/>
            <person name="Momper L."/>
            <person name="Gold D.A."/>
            <person name="Bosak T."/>
            <person name="Fournier G.P."/>
        </authorList>
    </citation>
    <scope>NUCLEOTIDE SEQUENCE [LARGE SCALE GENOMIC DNA]</scope>
    <source>
        <strain evidence="1 2">CCALA 037</strain>
    </source>
</reference>
<name>A0A2T1G9N6_9CYAN</name>